<feature type="non-terminal residue" evidence="8">
    <location>
        <position position="1"/>
    </location>
</feature>
<keyword evidence="5 7" id="KW-0472">Membrane</keyword>
<evidence type="ECO:0000256" key="4">
    <source>
        <dbReference type="ARBA" id="ARBA00022989"/>
    </source>
</evidence>
<dbReference type="GO" id="GO:0016020">
    <property type="term" value="C:membrane"/>
    <property type="evidence" value="ECO:0007669"/>
    <property type="project" value="UniProtKB-SubCell"/>
</dbReference>
<dbReference type="EMBL" id="CAINUL010000001">
    <property type="protein sequence ID" value="CAD0105855.1"/>
    <property type="molecule type" value="Genomic_DNA"/>
</dbReference>
<evidence type="ECO:0000313" key="8">
    <source>
        <dbReference type="EMBL" id="CAD0105855.1"/>
    </source>
</evidence>
<dbReference type="OrthoDB" id="3639251at2759"/>
<gene>
    <name evidence="8" type="ORF">AWRI4620_LOCUS110</name>
</gene>
<protein>
    <recommendedName>
        <fullName evidence="10">MFS general substrate transporter</fullName>
    </recommendedName>
</protein>
<keyword evidence="3 7" id="KW-0812">Transmembrane</keyword>
<keyword evidence="4 7" id="KW-1133">Transmembrane helix</keyword>
<comment type="subcellular location">
    <subcellularLocation>
        <location evidence="1">Membrane</location>
        <topology evidence="1">Multi-pass membrane protein</topology>
    </subcellularLocation>
</comment>
<evidence type="ECO:0000313" key="9">
    <source>
        <dbReference type="Proteomes" id="UP000745764"/>
    </source>
</evidence>
<dbReference type="InterPro" id="IPR011701">
    <property type="entry name" value="MFS"/>
</dbReference>
<feature type="transmembrane region" description="Helical" evidence="7">
    <location>
        <begin position="435"/>
        <end position="456"/>
    </location>
</feature>
<feature type="transmembrane region" description="Helical" evidence="7">
    <location>
        <begin position="154"/>
        <end position="175"/>
    </location>
</feature>
<dbReference type="GO" id="GO:0022857">
    <property type="term" value="F:transmembrane transporter activity"/>
    <property type="evidence" value="ECO:0007669"/>
    <property type="project" value="InterPro"/>
</dbReference>
<feature type="transmembrane region" description="Helical" evidence="7">
    <location>
        <begin position="275"/>
        <end position="299"/>
    </location>
</feature>
<feature type="transmembrane region" description="Helical" evidence="7">
    <location>
        <begin position="345"/>
        <end position="364"/>
    </location>
</feature>
<sequence length="492" mass="55830">MTSIDISSDRSQPASSSDLEKQYTPIRRFFRSVQRYVWDDPDKPKHEKKFLLKLDFFLLTYACLGYFCKNLDQQNISNAYVFGMKEALHMNGNELTYMSNVFTAGYVISQLPAVILVTKLRPSHVIPTLECLWAIFTFCSAAVTSVPQLYGLRFLIGFCEGAFFPCIIYLIGSWYTKHERAKRTTLFYCTASLAHMFSGYLQAAAYDNLDGKLGHAGWQCLPVGVIGYFFNPDFPENTKAFYLTKEEAAYARQRLILDSYTPLGSQSSKWDKKKLFRIATTWQFWVLSFGYFFPFYSLWLKAEGHSVYQINVWPTGQSAIGAVTQIIAGMLSDSPLLGGKRWQTIAALQGASFFGTLILAIWNVPIGLKYFAMYISFCSAGVPGLFYSWFPDLMPHDHEMRGFLTAFSNMFSYVNQIWFQDAVWRTEEAPKFRPGFIAAASFSVALILTACLIRVLEQRDVKRAHQSKDIQEGSRVGDEVVPGIQADSVHIA</sequence>
<organism evidence="8 9">
    <name type="scientific">Aureobasidium uvarum</name>
    <dbReference type="NCBI Taxonomy" id="2773716"/>
    <lineage>
        <taxon>Eukaryota</taxon>
        <taxon>Fungi</taxon>
        <taxon>Dikarya</taxon>
        <taxon>Ascomycota</taxon>
        <taxon>Pezizomycotina</taxon>
        <taxon>Dothideomycetes</taxon>
        <taxon>Dothideomycetidae</taxon>
        <taxon>Dothideales</taxon>
        <taxon>Saccotheciaceae</taxon>
        <taxon>Aureobasidium</taxon>
    </lineage>
</organism>
<evidence type="ECO:0000256" key="6">
    <source>
        <dbReference type="ARBA" id="ARBA00037968"/>
    </source>
</evidence>
<comment type="similarity">
    <text evidence="6">Belongs to the major facilitator superfamily. Allantoate permease family.</text>
</comment>
<dbReference type="Gene3D" id="1.20.1250.20">
    <property type="entry name" value="MFS general substrate transporter like domains"/>
    <property type="match status" value="2"/>
</dbReference>
<reference evidence="8" key="1">
    <citation type="submission" date="2020-06" db="EMBL/GenBank/DDBJ databases">
        <authorList>
            <person name="Onetto C."/>
        </authorList>
    </citation>
    <scope>NUCLEOTIDE SEQUENCE</scope>
</reference>
<dbReference type="SUPFAM" id="SSF103473">
    <property type="entry name" value="MFS general substrate transporter"/>
    <property type="match status" value="1"/>
</dbReference>
<dbReference type="InterPro" id="IPR036259">
    <property type="entry name" value="MFS_trans_sf"/>
</dbReference>
<dbReference type="AlphaFoldDB" id="A0A9N8K892"/>
<dbReference type="FunFam" id="1.20.1250.20:FF:000065">
    <property type="entry name" value="Putative MFS pantothenate transporter"/>
    <property type="match status" value="1"/>
</dbReference>
<feature type="transmembrane region" description="Helical" evidence="7">
    <location>
        <begin position="129"/>
        <end position="148"/>
    </location>
</feature>
<evidence type="ECO:0008006" key="10">
    <source>
        <dbReference type="Google" id="ProtNLM"/>
    </source>
</evidence>
<keyword evidence="9" id="KW-1185">Reference proteome</keyword>
<evidence type="ECO:0000256" key="1">
    <source>
        <dbReference type="ARBA" id="ARBA00004141"/>
    </source>
</evidence>
<feature type="transmembrane region" description="Helical" evidence="7">
    <location>
        <begin position="370"/>
        <end position="390"/>
    </location>
</feature>
<dbReference type="Pfam" id="PF07690">
    <property type="entry name" value="MFS_1"/>
    <property type="match status" value="1"/>
</dbReference>
<dbReference type="PANTHER" id="PTHR43791">
    <property type="entry name" value="PERMEASE-RELATED"/>
    <property type="match status" value="1"/>
</dbReference>
<evidence type="ECO:0000256" key="5">
    <source>
        <dbReference type="ARBA" id="ARBA00023136"/>
    </source>
</evidence>
<evidence type="ECO:0000256" key="2">
    <source>
        <dbReference type="ARBA" id="ARBA00022448"/>
    </source>
</evidence>
<name>A0A9N8K892_9PEZI</name>
<feature type="transmembrane region" description="Helical" evidence="7">
    <location>
        <begin position="97"/>
        <end position="117"/>
    </location>
</feature>
<evidence type="ECO:0000256" key="7">
    <source>
        <dbReference type="SAM" id="Phobius"/>
    </source>
</evidence>
<dbReference type="Proteomes" id="UP000745764">
    <property type="component" value="Unassembled WGS sequence"/>
</dbReference>
<accession>A0A9N8K892</accession>
<evidence type="ECO:0000256" key="3">
    <source>
        <dbReference type="ARBA" id="ARBA00022692"/>
    </source>
</evidence>
<proteinExistence type="inferred from homology"/>
<dbReference type="PANTHER" id="PTHR43791:SF37">
    <property type="entry name" value="MAJOR FACILITATOR SUPERFAMILY (MFS) PROFILE DOMAIN-CONTAINING PROTEIN"/>
    <property type="match status" value="1"/>
</dbReference>
<comment type="caution">
    <text evidence="8">The sequence shown here is derived from an EMBL/GenBank/DDBJ whole genome shotgun (WGS) entry which is preliminary data.</text>
</comment>
<keyword evidence="2" id="KW-0813">Transport</keyword>